<evidence type="ECO:0000313" key="4">
    <source>
        <dbReference type="Proteomes" id="UP001603857"/>
    </source>
</evidence>
<evidence type="ECO:0000313" key="3">
    <source>
        <dbReference type="EMBL" id="KAL2322533.1"/>
    </source>
</evidence>
<dbReference type="EMBL" id="JBGMDY010000009">
    <property type="protein sequence ID" value="KAL2322533.1"/>
    <property type="molecule type" value="Genomic_DNA"/>
</dbReference>
<name>A0ABD1LGQ7_9FABA</name>
<dbReference type="Pfam" id="PF06972">
    <property type="entry name" value="GIP1_N"/>
    <property type="match status" value="1"/>
</dbReference>
<evidence type="ECO:0000259" key="2">
    <source>
        <dbReference type="Pfam" id="PF06972"/>
    </source>
</evidence>
<gene>
    <name evidence="3" type="ORF">Fmac_026912</name>
</gene>
<proteinExistence type="predicted"/>
<feature type="region of interest" description="Disordered" evidence="1">
    <location>
        <begin position="663"/>
        <end position="682"/>
    </location>
</feature>
<feature type="compositionally biased region" description="Basic and acidic residues" evidence="1">
    <location>
        <begin position="18"/>
        <end position="29"/>
    </location>
</feature>
<feature type="region of interest" description="Disordered" evidence="1">
    <location>
        <begin position="18"/>
        <end position="59"/>
    </location>
</feature>
<dbReference type="AlphaFoldDB" id="A0ABD1LGQ7"/>
<organism evidence="3 4">
    <name type="scientific">Flemingia macrophylla</name>
    <dbReference type="NCBI Taxonomy" id="520843"/>
    <lineage>
        <taxon>Eukaryota</taxon>
        <taxon>Viridiplantae</taxon>
        <taxon>Streptophyta</taxon>
        <taxon>Embryophyta</taxon>
        <taxon>Tracheophyta</taxon>
        <taxon>Spermatophyta</taxon>
        <taxon>Magnoliopsida</taxon>
        <taxon>eudicotyledons</taxon>
        <taxon>Gunneridae</taxon>
        <taxon>Pentapetalae</taxon>
        <taxon>rosids</taxon>
        <taxon>fabids</taxon>
        <taxon>Fabales</taxon>
        <taxon>Fabaceae</taxon>
        <taxon>Papilionoideae</taxon>
        <taxon>50 kb inversion clade</taxon>
        <taxon>NPAAA clade</taxon>
        <taxon>indigoferoid/millettioid clade</taxon>
        <taxon>Phaseoleae</taxon>
        <taxon>Flemingia</taxon>
    </lineage>
</organism>
<feature type="compositionally biased region" description="Polar residues" evidence="1">
    <location>
        <begin position="30"/>
        <end position="40"/>
    </location>
</feature>
<sequence>MDVNRAVDKLLSQDTFHEVRSKRDRRKEGASNSKIRSNTVGSSRGGKTGTGSDSRVVQSGLTYETYNEHEKAIDKGEDGSVCSSVMPPTTHVVRKTTKSGYFSTDNGRQSLITNHPLLDSAQTSSGPWPSMTGVSKGRISMADIVRMGRTSSQDAVSDDLFNSSGVFACENSESSLGLPCQNHSEQQVFHDEWPIIEQPIARNSQTLKTSASSSANGPSEHPSMTLTPTCLPENCELDAAPVSWGNVSGDDSVSASISSKHIILSSDSGLQSHSHSNLRSTLSPDLCSSHEQHEGLVMDCYSYQNRLTKFTGDVFEDVSSAATIFRQLSIGESKQKLPTFEDDPEVIIPTHLQALGAECSHLSFGTYNGSSSSASSVILTSKHLSKSGMEEKSAAVDNSSTQFLDASSVYQVDKQLGFDVLGGAGGDKNSDFLSSPKQWLVSRSVPEETFEHQHNFTASVSDPSLQNSHWVNTSLPFKQSGLQSGNQIIFPTELYADSNSVPDDVLAFLMTQSQPARHSNAVSSINNPAISMSKVMEPGAFSLPMRSAISQDPTVHSSAHFRQLPDTNGYLSLPKNKPFHRTIDSQQAFSGHTAYNPTPADLNYNLSHSRKEFLTNRLAPATTRDVFGYGNVGSSIYSTGSFLSNPSLGRLIPSSNFNDVLPSEYNGGHNGSSIQQHGGSFSHWDYEAEPRSSLISQRTQHNFLGQPNQASLLQYASPGYSNLYHSQTRVLEELQQPGGFQDLSSEQLHQFWKHSH</sequence>
<feature type="region of interest" description="Disordered" evidence="1">
    <location>
        <begin position="205"/>
        <end position="226"/>
    </location>
</feature>
<dbReference type="InterPro" id="IPR009719">
    <property type="entry name" value="GIP1_N"/>
</dbReference>
<keyword evidence="4" id="KW-1185">Reference proteome</keyword>
<dbReference type="Proteomes" id="UP001603857">
    <property type="component" value="Unassembled WGS sequence"/>
</dbReference>
<protein>
    <recommendedName>
        <fullName evidence="2">GBF-interacting protein 1 N-terminal domain-containing protein</fullName>
    </recommendedName>
</protein>
<feature type="domain" description="GBF-interacting protein 1 N-terminal" evidence="2">
    <location>
        <begin position="1"/>
        <end position="28"/>
    </location>
</feature>
<comment type="caution">
    <text evidence="3">The sequence shown here is derived from an EMBL/GenBank/DDBJ whole genome shotgun (WGS) entry which is preliminary data.</text>
</comment>
<reference evidence="3 4" key="1">
    <citation type="submission" date="2024-08" db="EMBL/GenBank/DDBJ databases">
        <title>Insights into the chromosomal genome structure of Flemingia macrophylla.</title>
        <authorList>
            <person name="Ding Y."/>
            <person name="Zhao Y."/>
            <person name="Bi W."/>
            <person name="Wu M."/>
            <person name="Zhao G."/>
            <person name="Gong Y."/>
            <person name="Li W."/>
            <person name="Zhang P."/>
        </authorList>
    </citation>
    <scope>NUCLEOTIDE SEQUENCE [LARGE SCALE GENOMIC DNA]</scope>
    <source>
        <strain evidence="3">DYQJB</strain>
        <tissue evidence="3">Leaf</tissue>
    </source>
</reference>
<evidence type="ECO:0000256" key="1">
    <source>
        <dbReference type="SAM" id="MobiDB-lite"/>
    </source>
</evidence>
<dbReference type="PANTHER" id="PTHR46445">
    <property type="entry name" value="RNA POLYMERASE II DEGRADATION FACTOR-LIKE PROTEIN (DUF1296)"/>
    <property type="match status" value="1"/>
</dbReference>
<dbReference type="PANTHER" id="PTHR46445:SF14">
    <property type="entry name" value="DUF1296 FAMILY PROTEIN"/>
    <property type="match status" value="1"/>
</dbReference>
<accession>A0ABD1LGQ7</accession>